<dbReference type="Proteomes" id="UP000325315">
    <property type="component" value="Unassembled WGS sequence"/>
</dbReference>
<feature type="region of interest" description="Disordered" evidence="1">
    <location>
        <begin position="48"/>
        <end position="94"/>
    </location>
</feature>
<comment type="caution">
    <text evidence="2">The sequence shown here is derived from an EMBL/GenBank/DDBJ whole genome shotgun (WGS) entry which is preliminary data.</text>
</comment>
<accession>A0A5B6WLA2</accession>
<sequence>MANILAALDGCHKESGDSWQTIMIYGKDRMNGKDTQTVADIIEDLEREENDNNGTDNIENGIGVDFEDNSHSRSLSTSRTKIKRVDGAEKTKTSMNTSDKAEFYGIAEILGYKVVVATKELTKSLGTEHLITQRPMQLWDKLMKITRLS</sequence>
<evidence type="ECO:0000313" key="3">
    <source>
        <dbReference type="Proteomes" id="UP000325315"/>
    </source>
</evidence>
<feature type="compositionally biased region" description="Basic and acidic residues" evidence="1">
    <location>
        <begin position="83"/>
        <end position="92"/>
    </location>
</feature>
<proteinExistence type="predicted"/>
<dbReference type="OrthoDB" id="1661001at2759"/>
<name>A0A5B6WLA2_9ROSI</name>
<protein>
    <submittedName>
        <fullName evidence="2">Uncharacterized protein</fullName>
    </submittedName>
</protein>
<organism evidence="2 3">
    <name type="scientific">Gossypium australe</name>
    <dbReference type="NCBI Taxonomy" id="47621"/>
    <lineage>
        <taxon>Eukaryota</taxon>
        <taxon>Viridiplantae</taxon>
        <taxon>Streptophyta</taxon>
        <taxon>Embryophyta</taxon>
        <taxon>Tracheophyta</taxon>
        <taxon>Spermatophyta</taxon>
        <taxon>Magnoliopsida</taxon>
        <taxon>eudicotyledons</taxon>
        <taxon>Gunneridae</taxon>
        <taxon>Pentapetalae</taxon>
        <taxon>rosids</taxon>
        <taxon>malvids</taxon>
        <taxon>Malvales</taxon>
        <taxon>Malvaceae</taxon>
        <taxon>Malvoideae</taxon>
        <taxon>Gossypium</taxon>
    </lineage>
</organism>
<gene>
    <name evidence="2" type="ORF">EPI10_004887</name>
</gene>
<keyword evidence="3" id="KW-1185">Reference proteome</keyword>
<evidence type="ECO:0000256" key="1">
    <source>
        <dbReference type="SAM" id="MobiDB-lite"/>
    </source>
</evidence>
<dbReference type="AlphaFoldDB" id="A0A5B6WLA2"/>
<reference evidence="2" key="1">
    <citation type="submission" date="2019-08" db="EMBL/GenBank/DDBJ databases">
        <authorList>
            <person name="Liu F."/>
        </authorList>
    </citation>
    <scope>NUCLEOTIDE SEQUENCE [LARGE SCALE GENOMIC DNA]</scope>
    <source>
        <strain evidence="2">PA1801</strain>
        <tissue evidence="2">Leaf</tissue>
    </source>
</reference>
<evidence type="ECO:0000313" key="2">
    <source>
        <dbReference type="EMBL" id="KAA3482661.1"/>
    </source>
</evidence>
<dbReference type="EMBL" id="SMMG02000002">
    <property type="protein sequence ID" value="KAA3482661.1"/>
    <property type="molecule type" value="Genomic_DNA"/>
</dbReference>